<name>A0A1E7F7L9_9STRA</name>
<evidence type="ECO:0000256" key="5">
    <source>
        <dbReference type="ARBA" id="ARBA00022737"/>
    </source>
</evidence>
<keyword evidence="9" id="KW-0325">Glycoprotein</keyword>
<dbReference type="Pfam" id="PF25011">
    <property type="entry name" value="VSR_TRX"/>
    <property type="match status" value="1"/>
</dbReference>
<comment type="subcellular location">
    <subcellularLocation>
        <location evidence="10">Endomembrane system</location>
        <topology evidence="10">Single-pass membrane protein</topology>
    </subcellularLocation>
    <subcellularLocation>
        <location evidence="1">Membrane</location>
        <topology evidence="1">Single-pass type I membrane protein</topology>
    </subcellularLocation>
</comment>
<evidence type="ECO:0000259" key="13">
    <source>
        <dbReference type="Pfam" id="PF25011"/>
    </source>
</evidence>
<dbReference type="KEGG" id="fcy:FRACYDRAFT_269990"/>
<dbReference type="GO" id="GO:0012505">
    <property type="term" value="C:endomembrane system"/>
    <property type="evidence" value="ECO:0007669"/>
    <property type="project" value="UniProtKB-SubCell"/>
</dbReference>
<dbReference type="InterPro" id="IPR056858">
    <property type="entry name" value="VSR_TRX"/>
</dbReference>
<keyword evidence="8 11" id="KW-0472">Membrane</keyword>
<dbReference type="Proteomes" id="UP000095751">
    <property type="component" value="Unassembled WGS sequence"/>
</dbReference>
<keyword evidence="5" id="KW-0677">Repeat</keyword>
<gene>
    <name evidence="14" type="ORF">FRACYDRAFT_269990</name>
</gene>
<dbReference type="Pfam" id="PF02225">
    <property type="entry name" value="PA"/>
    <property type="match status" value="1"/>
</dbReference>
<dbReference type="SUPFAM" id="SSF52025">
    <property type="entry name" value="PA domain"/>
    <property type="match status" value="1"/>
</dbReference>
<evidence type="ECO:0000256" key="10">
    <source>
        <dbReference type="ARBA" id="ARBA00037847"/>
    </source>
</evidence>
<accession>A0A1E7F7L9</accession>
<dbReference type="Gene3D" id="3.50.30.30">
    <property type="match status" value="1"/>
</dbReference>
<evidence type="ECO:0000256" key="3">
    <source>
        <dbReference type="ARBA" id="ARBA00022692"/>
    </source>
</evidence>
<dbReference type="PANTHER" id="PTHR22702">
    <property type="entry name" value="PROTEASE-ASSOCIATED DOMAIN-CONTAINING PROTEIN"/>
    <property type="match status" value="1"/>
</dbReference>
<evidence type="ECO:0000256" key="1">
    <source>
        <dbReference type="ARBA" id="ARBA00004479"/>
    </source>
</evidence>
<proteinExistence type="predicted"/>
<evidence type="ECO:0000256" key="8">
    <source>
        <dbReference type="ARBA" id="ARBA00023136"/>
    </source>
</evidence>
<organism evidence="14 15">
    <name type="scientific">Fragilariopsis cylindrus CCMP1102</name>
    <dbReference type="NCBI Taxonomy" id="635003"/>
    <lineage>
        <taxon>Eukaryota</taxon>
        <taxon>Sar</taxon>
        <taxon>Stramenopiles</taxon>
        <taxon>Ochrophyta</taxon>
        <taxon>Bacillariophyta</taxon>
        <taxon>Bacillariophyceae</taxon>
        <taxon>Bacillariophycidae</taxon>
        <taxon>Bacillariales</taxon>
        <taxon>Bacillariaceae</taxon>
        <taxon>Fragilariopsis</taxon>
    </lineage>
</organism>
<dbReference type="PANTHER" id="PTHR22702:SF1">
    <property type="entry name" value="PROTEASE-ASSOCIATED DOMAIN-CONTAINING PROTEIN 1"/>
    <property type="match status" value="1"/>
</dbReference>
<keyword evidence="4" id="KW-0732">Signal</keyword>
<keyword evidence="3 11" id="KW-0812">Transmembrane</keyword>
<evidence type="ECO:0000256" key="11">
    <source>
        <dbReference type="SAM" id="Phobius"/>
    </source>
</evidence>
<keyword evidence="7 11" id="KW-1133">Transmembrane helix</keyword>
<feature type="transmembrane region" description="Helical" evidence="11">
    <location>
        <begin position="345"/>
        <end position="367"/>
    </location>
</feature>
<dbReference type="InterPro" id="IPR046450">
    <property type="entry name" value="PA_dom_sf"/>
</dbReference>
<feature type="domain" description="PA" evidence="12">
    <location>
        <begin position="1"/>
        <end position="76"/>
    </location>
</feature>
<feature type="domain" description="Vacuolar sorting receptor thioredoxin-like" evidence="13">
    <location>
        <begin position="103"/>
        <end position="305"/>
    </location>
</feature>
<evidence type="ECO:0000313" key="14">
    <source>
        <dbReference type="EMBL" id="OEU14005.1"/>
    </source>
</evidence>
<dbReference type="AlphaFoldDB" id="A0A1E7F7L9"/>
<dbReference type="InterPro" id="IPR003137">
    <property type="entry name" value="PA_domain"/>
</dbReference>
<dbReference type="EMBL" id="KV784361">
    <property type="protein sequence ID" value="OEU14005.1"/>
    <property type="molecule type" value="Genomic_DNA"/>
</dbReference>
<evidence type="ECO:0000256" key="2">
    <source>
        <dbReference type="ARBA" id="ARBA00022536"/>
    </source>
</evidence>
<keyword evidence="15" id="KW-1185">Reference proteome</keyword>
<evidence type="ECO:0000259" key="12">
    <source>
        <dbReference type="Pfam" id="PF02225"/>
    </source>
</evidence>
<dbReference type="GO" id="GO:0016020">
    <property type="term" value="C:membrane"/>
    <property type="evidence" value="ECO:0007669"/>
    <property type="project" value="UniProtKB-SubCell"/>
</dbReference>
<dbReference type="OrthoDB" id="10045365at2759"/>
<evidence type="ECO:0000256" key="7">
    <source>
        <dbReference type="ARBA" id="ARBA00022989"/>
    </source>
</evidence>
<reference evidence="14 15" key="1">
    <citation type="submission" date="2016-09" db="EMBL/GenBank/DDBJ databases">
        <title>Extensive genetic diversity and differential bi-allelic expression allows diatom success in the polar Southern Ocean.</title>
        <authorList>
            <consortium name="DOE Joint Genome Institute"/>
            <person name="Mock T."/>
            <person name="Otillar R.P."/>
            <person name="Strauss J."/>
            <person name="Dupont C."/>
            <person name="Frickenhaus S."/>
            <person name="Maumus F."/>
            <person name="Mcmullan M."/>
            <person name="Sanges R."/>
            <person name="Schmutz J."/>
            <person name="Toseland A."/>
            <person name="Valas R."/>
            <person name="Veluchamy A."/>
            <person name="Ward B.J."/>
            <person name="Allen A."/>
            <person name="Barry K."/>
            <person name="Falciatore A."/>
            <person name="Ferrante M."/>
            <person name="Fortunato A.E."/>
            <person name="Gloeckner G."/>
            <person name="Gruber A."/>
            <person name="Hipkin R."/>
            <person name="Janech M."/>
            <person name="Kroth P."/>
            <person name="Leese F."/>
            <person name="Lindquist E."/>
            <person name="Lyon B.R."/>
            <person name="Martin J."/>
            <person name="Mayer C."/>
            <person name="Parker M."/>
            <person name="Quesneville H."/>
            <person name="Raymond J."/>
            <person name="Uhlig C."/>
            <person name="Valentin K.U."/>
            <person name="Worden A.Z."/>
            <person name="Armbrust E.V."/>
            <person name="Bowler C."/>
            <person name="Green B."/>
            <person name="Moulton V."/>
            <person name="Van Oosterhout C."/>
            <person name="Grigoriev I."/>
        </authorList>
    </citation>
    <scope>NUCLEOTIDE SEQUENCE [LARGE SCALE GENOMIC DNA]</scope>
    <source>
        <strain evidence="14 15">CCMP1102</strain>
    </source>
</reference>
<evidence type="ECO:0000256" key="4">
    <source>
        <dbReference type="ARBA" id="ARBA00022729"/>
    </source>
</evidence>
<evidence type="ECO:0000313" key="15">
    <source>
        <dbReference type="Proteomes" id="UP000095751"/>
    </source>
</evidence>
<dbReference type="InParanoid" id="A0A1E7F7L9"/>
<keyword evidence="6" id="KW-0106">Calcium</keyword>
<protein>
    <submittedName>
        <fullName evidence="14">Uncharacterized protein</fullName>
    </submittedName>
</protein>
<evidence type="ECO:0000256" key="9">
    <source>
        <dbReference type="ARBA" id="ARBA00023180"/>
    </source>
</evidence>
<sequence>MVDRGECTFVMKARNAQRLGAAGLIIADSTCLCAAGDQCVSEGDMFCESKEPVMADDGSGADVTIPSFLMFKQDADPIKDVLKTNNIVRMQMAWALPRPDDRVEYSMWTTPKELVSRPLQREFRHIAKALDSHAQFTPHMYVYDGLFAGCQSPTGENQCFTLCTNNGRYCATDPDDDLDKGTSGADVVRESLRRLCIWKVYGTDGVGMPWWEYVDEFLYRCDTAEYFASEDCVKDCMERAEVDYSKIKICMEDAGGLEGDVENSILEDELTAREASGVVILPSFFVNNAPLRGAPTVTEVFDAICSGYAAGTEPDACKKCNRCDDVVKCVTVGHCPGSVDSFDTVSFPVFMGTLAGIVLCFGCLGLIQWQRSQRQMRLQVEGIMAEYMPLDKNANVESVGIPDDDDDETHIEIS</sequence>
<evidence type="ECO:0000256" key="6">
    <source>
        <dbReference type="ARBA" id="ARBA00022837"/>
    </source>
</evidence>
<keyword evidence="2" id="KW-0245">EGF-like domain</keyword>